<evidence type="ECO:0000313" key="2">
    <source>
        <dbReference type="Proteomes" id="UP000222366"/>
    </source>
</evidence>
<organism evidence="1 2">
    <name type="scientific">Xenorhabdus stockiae</name>
    <dbReference type="NCBI Taxonomy" id="351614"/>
    <lineage>
        <taxon>Bacteria</taxon>
        <taxon>Pseudomonadati</taxon>
        <taxon>Pseudomonadota</taxon>
        <taxon>Gammaproteobacteria</taxon>
        <taxon>Enterobacterales</taxon>
        <taxon>Morganellaceae</taxon>
        <taxon>Xenorhabdus</taxon>
    </lineage>
</organism>
<sequence>MQAGIALFKAGDDAGDAALFDTVLQNGQRGRAVKHQRETNGGNSACQPYFQCKGV</sequence>
<accession>A0A2D0KKE2</accession>
<gene>
    <name evidence="1" type="ORF">Xsto_03546</name>
</gene>
<proteinExistence type="predicted"/>
<dbReference type="EMBL" id="NJAJ01000043">
    <property type="protein sequence ID" value="PHM63910.1"/>
    <property type="molecule type" value="Genomic_DNA"/>
</dbReference>
<reference evidence="1 2" key="1">
    <citation type="journal article" date="2017" name="Nat. Microbiol.">
        <title>Natural product diversity associated with the nematode symbionts Photorhabdus and Xenorhabdus.</title>
        <authorList>
            <person name="Tobias N.J."/>
            <person name="Wolff H."/>
            <person name="Djahanschiri B."/>
            <person name="Grundmann F."/>
            <person name="Kronenwerth M."/>
            <person name="Shi Y.M."/>
            <person name="Simonyi S."/>
            <person name="Grun P."/>
            <person name="Shapiro-Ilan D."/>
            <person name="Pidot S.J."/>
            <person name="Stinear T.P."/>
            <person name="Ebersberger I."/>
            <person name="Bode H.B."/>
        </authorList>
    </citation>
    <scope>NUCLEOTIDE SEQUENCE [LARGE SCALE GENOMIC DNA]</scope>
    <source>
        <strain evidence="1 2">DSM 17904</strain>
    </source>
</reference>
<protein>
    <submittedName>
        <fullName evidence="1">Uncharacterized protein</fullName>
    </submittedName>
</protein>
<dbReference type="Proteomes" id="UP000222366">
    <property type="component" value="Unassembled WGS sequence"/>
</dbReference>
<keyword evidence="2" id="KW-1185">Reference proteome</keyword>
<evidence type="ECO:0000313" key="1">
    <source>
        <dbReference type="EMBL" id="PHM63910.1"/>
    </source>
</evidence>
<dbReference type="AlphaFoldDB" id="A0A2D0KKE2"/>
<comment type="caution">
    <text evidence="1">The sequence shown here is derived from an EMBL/GenBank/DDBJ whole genome shotgun (WGS) entry which is preliminary data.</text>
</comment>
<name>A0A2D0KKE2_9GAMM</name>